<dbReference type="PANTHER" id="PTHR47893">
    <property type="entry name" value="REGULATORY PROTEIN PCHR"/>
    <property type="match status" value="1"/>
</dbReference>
<sequence length="318" mass="36805">MISQAAYQEPDILTMAYKQPVMQDQLIPFQEKEQQIPGSVQYTIRRYRKHPQWALEDMGMMVYHYKKEEPARNYLELRFCIAGNVYCRAKEAPCDACKFNATPGCTERVDTVDVLSFRFHPVHLTQFARSRKPESTVSDNLLEFRHPGSFSKTLSLCGRTRLVLETVLNHTYTGSLENIYINAQSQMLLLYSLECMVGEKEVEGFQCKFLANEADREKIVFARELLLKHIGEPLTIKELSRKVAINECYLKKGFKEMFGTTIFDFYQGQRMEHARYLLYEKGLSVTEVSVMLGYSSISHFSTAFKKHTGLKPCELLLH</sequence>
<evidence type="ECO:0000256" key="1">
    <source>
        <dbReference type="ARBA" id="ARBA00023015"/>
    </source>
</evidence>
<proteinExistence type="predicted"/>
<dbReference type="InterPro" id="IPR053142">
    <property type="entry name" value="PchR_regulatory_protein"/>
</dbReference>
<dbReference type="AlphaFoldDB" id="A0A8J2XUX6"/>
<keyword evidence="1" id="KW-0805">Transcription regulation</keyword>
<keyword evidence="6" id="KW-1185">Reference proteome</keyword>
<evidence type="ECO:0000313" key="5">
    <source>
        <dbReference type="EMBL" id="GGB13579.1"/>
    </source>
</evidence>
<dbReference type="GO" id="GO:0043565">
    <property type="term" value="F:sequence-specific DNA binding"/>
    <property type="evidence" value="ECO:0007669"/>
    <property type="project" value="InterPro"/>
</dbReference>
<dbReference type="SUPFAM" id="SSF46689">
    <property type="entry name" value="Homeodomain-like"/>
    <property type="match status" value="2"/>
</dbReference>
<dbReference type="InterPro" id="IPR020449">
    <property type="entry name" value="Tscrpt_reg_AraC-type_HTH"/>
</dbReference>
<dbReference type="InterPro" id="IPR009057">
    <property type="entry name" value="Homeodomain-like_sf"/>
</dbReference>
<evidence type="ECO:0000259" key="4">
    <source>
        <dbReference type="PROSITE" id="PS01124"/>
    </source>
</evidence>
<keyword evidence="2" id="KW-0238">DNA-binding</keyword>
<protein>
    <recommendedName>
        <fullName evidence="4">HTH araC/xylS-type domain-containing protein</fullName>
    </recommendedName>
</protein>
<evidence type="ECO:0000256" key="2">
    <source>
        <dbReference type="ARBA" id="ARBA00023125"/>
    </source>
</evidence>
<dbReference type="InterPro" id="IPR018062">
    <property type="entry name" value="HTH_AraC-typ_CS"/>
</dbReference>
<dbReference type="Pfam" id="PF12833">
    <property type="entry name" value="HTH_18"/>
    <property type="match status" value="1"/>
</dbReference>
<dbReference type="RefSeq" id="WP_188935335.1">
    <property type="nucleotide sequence ID" value="NZ_BMJC01000004.1"/>
</dbReference>
<reference evidence="5" key="2">
    <citation type="submission" date="2020-09" db="EMBL/GenBank/DDBJ databases">
        <authorList>
            <person name="Sun Q."/>
            <person name="Zhou Y."/>
        </authorList>
    </citation>
    <scope>NUCLEOTIDE SEQUENCE</scope>
    <source>
        <strain evidence="5">CGMCC 1.15448</strain>
    </source>
</reference>
<dbReference type="EMBL" id="BMJC01000004">
    <property type="protein sequence ID" value="GGB13579.1"/>
    <property type="molecule type" value="Genomic_DNA"/>
</dbReference>
<feature type="domain" description="HTH araC/xylS-type" evidence="4">
    <location>
        <begin position="220"/>
        <end position="318"/>
    </location>
</feature>
<dbReference type="SMART" id="SM00342">
    <property type="entry name" value="HTH_ARAC"/>
    <property type="match status" value="1"/>
</dbReference>
<dbReference type="PRINTS" id="PR00032">
    <property type="entry name" value="HTHARAC"/>
</dbReference>
<dbReference type="InterPro" id="IPR018060">
    <property type="entry name" value="HTH_AraC"/>
</dbReference>
<evidence type="ECO:0000313" key="6">
    <source>
        <dbReference type="Proteomes" id="UP000607559"/>
    </source>
</evidence>
<name>A0A8J2XUX6_9BACT</name>
<accession>A0A8J2XUX6</accession>
<comment type="caution">
    <text evidence="5">The sequence shown here is derived from an EMBL/GenBank/DDBJ whole genome shotgun (WGS) entry which is preliminary data.</text>
</comment>
<reference evidence="5" key="1">
    <citation type="journal article" date="2014" name="Int. J. Syst. Evol. Microbiol.">
        <title>Complete genome sequence of Corynebacterium casei LMG S-19264T (=DSM 44701T), isolated from a smear-ripened cheese.</title>
        <authorList>
            <consortium name="US DOE Joint Genome Institute (JGI-PGF)"/>
            <person name="Walter F."/>
            <person name="Albersmeier A."/>
            <person name="Kalinowski J."/>
            <person name="Ruckert C."/>
        </authorList>
    </citation>
    <scope>NUCLEOTIDE SEQUENCE</scope>
    <source>
        <strain evidence="5">CGMCC 1.15448</strain>
    </source>
</reference>
<keyword evidence="3" id="KW-0804">Transcription</keyword>
<dbReference type="PANTHER" id="PTHR47893:SF1">
    <property type="entry name" value="REGULATORY PROTEIN PCHR"/>
    <property type="match status" value="1"/>
</dbReference>
<dbReference type="PROSITE" id="PS00041">
    <property type="entry name" value="HTH_ARAC_FAMILY_1"/>
    <property type="match status" value="1"/>
</dbReference>
<evidence type="ECO:0000256" key="3">
    <source>
        <dbReference type="ARBA" id="ARBA00023163"/>
    </source>
</evidence>
<dbReference type="Gene3D" id="1.10.10.60">
    <property type="entry name" value="Homeodomain-like"/>
    <property type="match status" value="1"/>
</dbReference>
<organism evidence="5 6">
    <name type="scientific">Puia dinghuensis</name>
    <dbReference type="NCBI Taxonomy" id="1792502"/>
    <lineage>
        <taxon>Bacteria</taxon>
        <taxon>Pseudomonadati</taxon>
        <taxon>Bacteroidota</taxon>
        <taxon>Chitinophagia</taxon>
        <taxon>Chitinophagales</taxon>
        <taxon>Chitinophagaceae</taxon>
        <taxon>Puia</taxon>
    </lineage>
</organism>
<dbReference type="Proteomes" id="UP000607559">
    <property type="component" value="Unassembled WGS sequence"/>
</dbReference>
<dbReference type="PROSITE" id="PS01124">
    <property type="entry name" value="HTH_ARAC_FAMILY_2"/>
    <property type="match status" value="1"/>
</dbReference>
<dbReference type="GO" id="GO:0003700">
    <property type="term" value="F:DNA-binding transcription factor activity"/>
    <property type="evidence" value="ECO:0007669"/>
    <property type="project" value="InterPro"/>
</dbReference>
<gene>
    <name evidence="5" type="ORF">GCM10011511_41610</name>
</gene>